<feature type="domain" description="G-protein coupled receptors family 1 profile" evidence="15">
    <location>
        <begin position="230"/>
        <end position="327"/>
    </location>
</feature>
<name>A0A2U9B6P5_SCOMX</name>
<dbReference type="GO" id="GO:0004930">
    <property type="term" value="F:G protein-coupled receptor activity"/>
    <property type="evidence" value="ECO:0007669"/>
    <property type="project" value="UniProtKB-KW"/>
</dbReference>
<keyword evidence="3" id="KW-0716">Sensory transduction</keyword>
<evidence type="ECO:0000256" key="9">
    <source>
        <dbReference type="ARBA" id="ARBA00023157"/>
    </source>
</evidence>
<feature type="transmembrane region" description="Helical" evidence="14">
    <location>
        <begin position="881"/>
        <end position="900"/>
    </location>
</feature>
<feature type="transmembrane region" description="Helical" evidence="14">
    <location>
        <begin position="283"/>
        <end position="309"/>
    </location>
</feature>
<keyword evidence="5" id="KW-0552">Olfaction</keyword>
<feature type="transmembrane region" description="Helical" evidence="14">
    <location>
        <begin position="737"/>
        <end position="759"/>
    </location>
</feature>
<dbReference type="STRING" id="52904.ENSSMAP00000021805"/>
<evidence type="ECO:0000256" key="14">
    <source>
        <dbReference type="SAM" id="Phobius"/>
    </source>
</evidence>
<evidence type="ECO:0000256" key="1">
    <source>
        <dbReference type="ARBA" id="ARBA00004651"/>
    </source>
</evidence>
<organism evidence="16 17">
    <name type="scientific">Scophthalmus maximus</name>
    <name type="common">Turbot</name>
    <name type="synonym">Psetta maxima</name>
    <dbReference type="NCBI Taxonomy" id="52904"/>
    <lineage>
        <taxon>Eukaryota</taxon>
        <taxon>Metazoa</taxon>
        <taxon>Chordata</taxon>
        <taxon>Craniata</taxon>
        <taxon>Vertebrata</taxon>
        <taxon>Euteleostomi</taxon>
        <taxon>Actinopterygii</taxon>
        <taxon>Neopterygii</taxon>
        <taxon>Teleostei</taxon>
        <taxon>Neoteleostei</taxon>
        <taxon>Acanthomorphata</taxon>
        <taxon>Carangaria</taxon>
        <taxon>Pleuronectiformes</taxon>
        <taxon>Pleuronectoidei</taxon>
        <taxon>Scophthalmidae</taxon>
        <taxon>Scophthalmus</taxon>
    </lineage>
</organism>
<proteinExistence type="predicted"/>
<keyword evidence="11" id="KW-0325">Glycoprotein</keyword>
<keyword evidence="17" id="KW-1185">Reference proteome</keyword>
<dbReference type="InterPro" id="IPR000725">
    <property type="entry name" value="Olfact_rcpt"/>
</dbReference>
<dbReference type="Proteomes" id="UP000246464">
    <property type="component" value="Chromosome 4"/>
</dbReference>
<reference evidence="16 17" key="1">
    <citation type="submission" date="2017-12" db="EMBL/GenBank/DDBJ databases">
        <title>Integrating genomic resources of turbot (Scophthalmus maximus) in depth evaluation of genetic and physical mapping variation across individuals.</title>
        <authorList>
            <person name="Martinez P."/>
        </authorList>
    </citation>
    <scope>NUCLEOTIDE SEQUENCE [LARGE SCALE GENOMIC DNA]</scope>
</reference>
<feature type="transmembrane region" description="Helical" evidence="14">
    <location>
        <begin position="521"/>
        <end position="541"/>
    </location>
</feature>
<feature type="transmembrane region" description="Helical" evidence="14">
    <location>
        <begin position="840"/>
        <end position="860"/>
    </location>
</feature>
<dbReference type="PRINTS" id="PR00245">
    <property type="entry name" value="OLFACTORYR"/>
</dbReference>
<dbReference type="InterPro" id="IPR017452">
    <property type="entry name" value="GPCR_Rhodpsn_7TM"/>
</dbReference>
<evidence type="ECO:0000256" key="10">
    <source>
        <dbReference type="ARBA" id="ARBA00023170"/>
    </source>
</evidence>
<evidence type="ECO:0000256" key="3">
    <source>
        <dbReference type="ARBA" id="ARBA00022606"/>
    </source>
</evidence>
<feature type="transmembrane region" description="Helical" evidence="14">
    <location>
        <begin position="246"/>
        <end position="271"/>
    </location>
</feature>
<evidence type="ECO:0000256" key="8">
    <source>
        <dbReference type="ARBA" id="ARBA00023136"/>
    </source>
</evidence>
<comment type="subcellular location">
    <subcellularLocation>
        <location evidence="1">Cell membrane</location>
        <topology evidence="1">Multi-pass membrane protein</topology>
    </subcellularLocation>
</comment>
<evidence type="ECO:0000256" key="5">
    <source>
        <dbReference type="ARBA" id="ARBA00022725"/>
    </source>
</evidence>
<feature type="transmembrane region" description="Helical" evidence="14">
    <location>
        <begin position="595"/>
        <end position="615"/>
    </location>
</feature>
<evidence type="ECO:0000256" key="7">
    <source>
        <dbReference type="ARBA" id="ARBA00023040"/>
    </source>
</evidence>
<keyword evidence="8 14" id="KW-0472">Membrane</keyword>
<feature type="domain" description="G-protein coupled receptors family 1 profile" evidence="15">
    <location>
        <begin position="680"/>
        <end position="900"/>
    </location>
</feature>
<keyword evidence="4 14" id="KW-0812">Transmembrane</keyword>
<keyword evidence="12" id="KW-0807">Transducer</keyword>
<feature type="transmembrane region" description="Helical" evidence="14">
    <location>
        <begin position="461"/>
        <end position="482"/>
    </location>
</feature>
<feature type="transmembrane region" description="Helical" evidence="14">
    <location>
        <begin position="346"/>
        <end position="371"/>
    </location>
</feature>
<dbReference type="GO" id="GO:0005886">
    <property type="term" value="C:plasma membrane"/>
    <property type="evidence" value="ECO:0007669"/>
    <property type="project" value="UniProtKB-SubCell"/>
</dbReference>
<dbReference type="PROSITE" id="PS50262">
    <property type="entry name" value="G_PROTEIN_RECEP_F1_2"/>
    <property type="match status" value="3"/>
</dbReference>
<dbReference type="GO" id="GO:0004984">
    <property type="term" value="F:olfactory receptor activity"/>
    <property type="evidence" value="ECO:0007669"/>
    <property type="project" value="InterPro"/>
</dbReference>
<evidence type="ECO:0000256" key="4">
    <source>
        <dbReference type="ARBA" id="ARBA00022692"/>
    </source>
</evidence>
<feature type="transmembrane region" description="Helical" evidence="14">
    <location>
        <begin position="627"/>
        <end position="645"/>
    </location>
</feature>
<feature type="transmembrane region" description="Helical" evidence="14">
    <location>
        <begin position="780"/>
        <end position="801"/>
    </location>
</feature>
<keyword evidence="9" id="KW-1015">Disulfide bond</keyword>
<feature type="transmembrane region" description="Helical" evidence="14">
    <location>
        <begin position="378"/>
        <end position="398"/>
    </location>
</feature>
<evidence type="ECO:0000256" key="6">
    <source>
        <dbReference type="ARBA" id="ARBA00022989"/>
    </source>
</evidence>
<feature type="transmembrane region" description="Helical" evidence="14">
    <location>
        <begin position="215"/>
        <end position="240"/>
    </location>
</feature>
<feature type="transmembrane region" description="Helical" evidence="14">
    <location>
        <begin position="418"/>
        <end position="440"/>
    </location>
</feature>
<feature type="domain" description="G-protein coupled receptors family 1 profile" evidence="15">
    <location>
        <begin position="361"/>
        <end position="612"/>
    </location>
</feature>
<evidence type="ECO:0000313" key="17">
    <source>
        <dbReference type="Proteomes" id="UP000246464"/>
    </source>
</evidence>
<feature type="compositionally biased region" description="Basic and acidic residues" evidence="13">
    <location>
        <begin position="71"/>
        <end position="82"/>
    </location>
</feature>
<dbReference type="InterPro" id="IPR052921">
    <property type="entry name" value="GPCR1_Superfamily_Member"/>
</dbReference>
<keyword evidence="6 14" id="KW-1133">Transmembrane helix</keyword>
<keyword evidence="10 16" id="KW-0675">Receptor</keyword>
<feature type="transmembrane region" description="Helical" evidence="14">
    <location>
        <begin position="665"/>
        <end position="690"/>
    </location>
</feature>
<dbReference type="EMBL" id="CP026246">
    <property type="protein sequence ID" value="AWO99642.1"/>
    <property type="molecule type" value="Genomic_DNA"/>
</dbReference>
<protein>
    <submittedName>
        <fullName evidence="16">Putative olfactory receptor 52E4-like</fullName>
    </submittedName>
</protein>
<sequence length="955" mass="105949">MFIRARRATLTPGGLLGSAGTSLTTHHQPPAVATKFNNFWQDSDELCWSLNNSATPLSSFGKNWNTDLEPDQSRRQQLPDRRPVNASPKLLIQLMCWSLRLLGPLRPPGHSLQSSDNKHIHNSIKLHQTTHSHFSSAAMVSVASDGDKPYVKTHVTVVYFVLSSIQPNRFIATAVWLTKRTALLWMENSTVVTPLRQPIVFELEGFYIPPGYSSFLFFLALFNYIVVLLANSVVMCVIVIDKNLHRPMFVLVCNLVVCDLLGSTAVLPRLMMHSLTGEKRIGYMAAIAQAFSVHTYCAAMQTILGAMAYDRTALLWMENSTVVTPLRQPIVFELEGFYIPPGNGSFLFFLALFNYIVVLLANGVVMCVIVIDKNLHRPMFVLVCNLVVCDLLGSTAVLPRLMMHSLTGEKRIGYMAAIAQAFSVHTYGAAMQTILGAMAYDRYIAVCEPLRYHAIMTPARLNACCILAWSVALLCIIVLFALHANTPLCGNTIRHVYCSNRTILSLACGPTPINNIYGLSMTWFLSTGIFVIIAISYLRILHASVKQGRADSRVRSKAFQTCSTHLVVYLLYQVAALIIIVSQRFTSVSKNIKKFFSILLIIMPPAVNPIIYGLVNYTGFKGYPQFNGQRTALLWMENSTVVTPLRQPIVFELEGFYIPPGYGSFLFFLALFNYIVVLLGNGVVMSVIVIDKNLHRPMFVLVCNLVVCDLLGSTAVLPRLMMHSLTGEKRIGYMAAIAQAFSVHTYGVAVQTLLAAMAYDRYIAVCEPLRYHAIMTPARLNTCCILAWSVALLCIVVLFALHTNTPLCGNTVQHVYCSNRAILSLACGPTPINNIYGLSMTWSVSTGIFVIIAFSYFRILHASVKQGRADSRVRSKAFQTCSTHLVVYVLYEVAALIIIISNEISCVHKTSEDAFTVERKETDGRKVIGLTEPTDQVIARLCILISKPLTVTVNK</sequence>
<keyword evidence="7" id="KW-0297">G-protein coupled receptor</keyword>
<dbReference type="Pfam" id="PF13853">
    <property type="entry name" value="7tm_4"/>
    <property type="match status" value="3"/>
</dbReference>
<dbReference type="FunFam" id="1.20.1070.10:FF:000024">
    <property type="entry name" value="Olfactory receptor"/>
    <property type="match status" value="2"/>
</dbReference>
<keyword evidence="2" id="KW-1003">Cell membrane</keyword>
<evidence type="ECO:0000256" key="12">
    <source>
        <dbReference type="ARBA" id="ARBA00023224"/>
    </source>
</evidence>
<feature type="region of interest" description="Disordered" evidence="13">
    <location>
        <begin position="60"/>
        <end position="82"/>
    </location>
</feature>
<evidence type="ECO:0000256" key="13">
    <source>
        <dbReference type="SAM" id="MobiDB-lite"/>
    </source>
</evidence>
<evidence type="ECO:0000256" key="2">
    <source>
        <dbReference type="ARBA" id="ARBA00022475"/>
    </source>
</evidence>
<dbReference type="Gene3D" id="1.20.1070.10">
    <property type="entry name" value="Rhodopsin 7-helix transmembrane proteins"/>
    <property type="match status" value="3"/>
</dbReference>
<feature type="transmembrane region" description="Helical" evidence="14">
    <location>
        <begin position="697"/>
        <end position="717"/>
    </location>
</feature>
<accession>A0A2U9B6P5</accession>
<dbReference type="PANTHER" id="PTHR26451:SF889">
    <property type="entry name" value="OLFACTORY RECEPTOR 2A12-LIKE"/>
    <property type="match status" value="1"/>
</dbReference>
<dbReference type="SUPFAM" id="SSF81321">
    <property type="entry name" value="Family A G protein-coupled receptor-like"/>
    <property type="match status" value="3"/>
</dbReference>
<gene>
    <name evidence="16" type="ORF">SMAX5B_018883</name>
</gene>
<evidence type="ECO:0000313" key="16">
    <source>
        <dbReference type="EMBL" id="AWO99642.1"/>
    </source>
</evidence>
<feature type="transmembrane region" description="Helical" evidence="14">
    <location>
        <begin position="562"/>
        <end position="583"/>
    </location>
</feature>
<dbReference type="PANTHER" id="PTHR26451">
    <property type="entry name" value="G_PROTEIN_RECEP_F1_2 DOMAIN-CONTAINING PROTEIN"/>
    <property type="match status" value="1"/>
</dbReference>
<dbReference type="GO" id="GO:0005549">
    <property type="term" value="F:odorant binding"/>
    <property type="evidence" value="ECO:0007669"/>
    <property type="project" value="TreeGrafter"/>
</dbReference>
<dbReference type="AlphaFoldDB" id="A0A2U9B6P5"/>
<evidence type="ECO:0000256" key="11">
    <source>
        <dbReference type="ARBA" id="ARBA00023180"/>
    </source>
</evidence>
<evidence type="ECO:0000259" key="15">
    <source>
        <dbReference type="PROSITE" id="PS50262"/>
    </source>
</evidence>